<gene>
    <name evidence="5" type="ORF">Tci_501796</name>
</gene>
<keyword evidence="5" id="KW-0808">Transferase</keyword>
<reference evidence="5" key="1">
    <citation type="journal article" date="2019" name="Sci. Rep.">
        <title>Draft genome of Tanacetum cinerariifolium, the natural source of mosquito coil.</title>
        <authorList>
            <person name="Yamashiro T."/>
            <person name="Shiraishi A."/>
            <person name="Satake H."/>
            <person name="Nakayama K."/>
        </authorList>
    </citation>
    <scope>NUCLEOTIDE SEQUENCE</scope>
</reference>
<feature type="region of interest" description="Disordered" evidence="3">
    <location>
        <begin position="36"/>
        <end position="73"/>
    </location>
</feature>
<name>A0A699I982_TANCI</name>
<keyword evidence="1" id="KW-0479">Metal-binding</keyword>
<feature type="compositionally biased region" description="Polar residues" evidence="3">
    <location>
        <begin position="53"/>
        <end position="66"/>
    </location>
</feature>
<dbReference type="GO" id="GO:0003676">
    <property type="term" value="F:nucleic acid binding"/>
    <property type="evidence" value="ECO:0007669"/>
    <property type="project" value="InterPro"/>
</dbReference>
<accession>A0A699I982</accession>
<evidence type="ECO:0000259" key="4">
    <source>
        <dbReference type="PROSITE" id="PS50994"/>
    </source>
</evidence>
<dbReference type="AlphaFoldDB" id="A0A699I982"/>
<feature type="region of interest" description="Disordered" evidence="3">
    <location>
        <begin position="193"/>
        <end position="214"/>
    </location>
</feature>
<dbReference type="InterPro" id="IPR039537">
    <property type="entry name" value="Retrotran_Ty1/copia-like"/>
</dbReference>
<dbReference type="GO" id="GO:0003964">
    <property type="term" value="F:RNA-directed DNA polymerase activity"/>
    <property type="evidence" value="ECO:0007669"/>
    <property type="project" value="UniProtKB-KW"/>
</dbReference>
<dbReference type="PANTHER" id="PTHR42648">
    <property type="entry name" value="TRANSPOSASE, PUTATIVE-RELATED"/>
    <property type="match status" value="1"/>
</dbReference>
<dbReference type="PANTHER" id="PTHR42648:SF32">
    <property type="entry name" value="RIBONUCLEASE H-LIKE DOMAIN, GAG-PRE-INTEGRASE DOMAIN PROTEIN-RELATED"/>
    <property type="match status" value="1"/>
</dbReference>
<dbReference type="SUPFAM" id="SSF56672">
    <property type="entry name" value="DNA/RNA polymerases"/>
    <property type="match status" value="1"/>
</dbReference>
<dbReference type="InterPro" id="IPR043502">
    <property type="entry name" value="DNA/RNA_pol_sf"/>
</dbReference>
<proteinExistence type="predicted"/>
<evidence type="ECO:0000313" key="5">
    <source>
        <dbReference type="EMBL" id="GEZ29823.1"/>
    </source>
</evidence>
<organism evidence="5">
    <name type="scientific">Tanacetum cinerariifolium</name>
    <name type="common">Dalmatian daisy</name>
    <name type="synonym">Chrysanthemum cinerariifolium</name>
    <dbReference type="NCBI Taxonomy" id="118510"/>
    <lineage>
        <taxon>Eukaryota</taxon>
        <taxon>Viridiplantae</taxon>
        <taxon>Streptophyta</taxon>
        <taxon>Embryophyta</taxon>
        <taxon>Tracheophyta</taxon>
        <taxon>Spermatophyta</taxon>
        <taxon>Magnoliopsida</taxon>
        <taxon>eudicotyledons</taxon>
        <taxon>Gunneridae</taxon>
        <taxon>Pentapetalae</taxon>
        <taxon>asterids</taxon>
        <taxon>campanulids</taxon>
        <taxon>Asterales</taxon>
        <taxon>Asteraceae</taxon>
        <taxon>Asteroideae</taxon>
        <taxon>Anthemideae</taxon>
        <taxon>Anthemidinae</taxon>
        <taxon>Tanacetum</taxon>
    </lineage>
</organism>
<keyword evidence="5" id="KW-0695">RNA-directed DNA polymerase</keyword>
<dbReference type="InterPro" id="IPR013103">
    <property type="entry name" value="RVT_2"/>
</dbReference>
<dbReference type="CDD" id="cd09272">
    <property type="entry name" value="RNase_HI_RT_Ty1"/>
    <property type="match status" value="1"/>
</dbReference>
<dbReference type="PROSITE" id="PS50994">
    <property type="entry name" value="INTEGRASE"/>
    <property type="match status" value="1"/>
</dbReference>
<dbReference type="InterPro" id="IPR001584">
    <property type="entry name" value="Integrase_cat-core"/>
</dbReference>
<evidence type="ECO:0000256" key="3">
    <source>
        <dbReference type="SAM" id="MobiDB-lite"/>
    </source>
</evidence>
<keyword evidence="5" id="KW-0548">Nucleotidyltransferase</keyword>
<comment type="caution">
    <text evidence="5">The sequence shown here is derived from an EMBL/GenBank/DDBJ whole genome shotgun (WGS) entry which is preliminary data.</text>
</comment>
<dbReference type="InterPro" id="IPR036397">
    <property type="entry name" value="RNaseH_sf"/>
</dbReference>
<dbReference type="Gene3D" id="3.30.420.10">
    <property type="entry name" value="Ribonuclease H-like superfamily/Ribonuclease H"/>
    <property type="match status" value="1"/>
</dbReference>
<dbReference type="GO" id="GO:0016787">
    <property type="term" value="F:hydrolase activity"/>
    <property type="evidence" value="ECO:0007669"/>
    <property type="project" value="UniProtKB-KW"/>
</dbReference>
<dbReference type="SUPFAM" id="SSF53098">
    <property type="entry name" value="Ribonuclease H-like"/>
    <property type="match status" value="1"/>
</dbReference>
<protein>
    <submittedName>
        <fullName evidence="5">Ribonuclease H-like domain, reverse transcriptase, RNA-dependent DNA polymerase</fullName>
    </submittedName>
</protein>
<feature type="domain" description="Integrase catalytic" evidence="4">
    <location>
        <begin position="340"/>
        <end position="429"/>
    </location>
</feature>
<dbReference type="EMBL" id="BKCJ010262501">
    <property type="protein sequence ID" value="GEZ29823.1"/>
    <property type="molecule type" value="Genomic_DNA"/>
</dbReference>
<dbReference type="GO" id="GO:0015074">
    <property type="term" value="P:DNA integration"/>
    <property type="evidence" value="ECO:0007669"/>
    <property type="project" value="InterPro"/>
</dbReference>
<evidence type="ECO:0000256" key="2">
    <source>
        <dbReference type="ARBA" id="ARBA00022801"/>
    </source>
</evidence>
<dbReference type="GO" id="GO:0046872">
    <property type="term" value="F:metal ion binding"/>
    <property type="evidence" value="ECO:0007669"/>
    <property type="project" value="UniProtKB-KW"/>
</dbReference>
<evidence type="ECO:0000256" key="1">
    <source>
        <dbReference type="ARBA" id="ARBA00022723"/>
    </source>
</evidence>
<keyword evidence="2" id="KW-0378">Hydrolase</keyword>
<dbReference type="InterPro" id="IPR012337">
    <property type="entry name" value="RNaseH-like_sf"/>
</dbReference>
<sequence>MSDLGMLRVRTSTRAMLSYQVDEEATDFALMAFTSNPSSSSSLNSKEEVTETVFDNRSSNEENNLANDRFKKGEGYHVVPPSLTGNYMPPKSDLSFAGLDDSIYKFKISEVVTSLTKDEKDAPETSTACVEKPKEDRSSAPLIQDWDTDSDNDSVFRPKHIHAKIHFVKAVFIRSGRIPVSATKPQVAASTSTAKPVNTVGPKQSVHFSKSRSTFHKSHSPIRRSFYNTKRRNSTERVKTARSNAASAVKGNKVTAVKTSAGCVWRPRVNEIDQFSKYNRWIFTCVDYGHPQQALKNKGIADSGCSRHMTGNKAYLADYQEINDEGFVAFGSSRGKITSKEFKNRDLDEFYGMKGIRREYSNAKTSQQNGVAKRKNMILIEAARTMVADSLLPITFWAEAVNTACYVLNRALVTTSHNKTPYELLNGTQDNFDAGKEVSDQHYIVFPLWYSISSTFKGSDDKAVDDKTKDDIGSKTIKEPVNNEDQAYKDELNRLMSQEKEADFNNMESFTVVSPIPTHRVHIDHPKNQILGDPKSAVQTRGMAKKSSGAYAFMEPKKVSQALNDESWVEATQEKLLQFSLQKDLFSLCIIHGIYCLSMDVKNAFLYGIIEEEVYVGQPPVFIDPQFLNKVYKVEKALYGLHQAPKAWYENVSTFLLQNRYRRETIDKTLFIKKDKGDIILMQVYVDDIIFGSTKKSLCDEFEALMHKRFQMSSIGELTFFLGMQVKQSEEGIFISQDKYVAEILKKFDFSSIKTASAPIETQKPLVKDEEAADVDVYLYRSMIRSLLYLTTSRPDIMFAYPRDSPFDLEAYSDSDYARASLDRKSTTGGCQFLGRILISWQCKKQTIVATSTTESEYIAAANCYGQVL</sequence>
<dbReference type="Pfam" id="PF07727">
    <property type="entry name" value="RVT_2"/>
    <property type="match status" value="1"/>
</dbReference>
<feature type="region of interest" description="Disordered" evidence="3">
    <location>
        <begin position="116"/>
        <end position="151"/>
    </location>
</feature>